<keyword evidence="1" id="KW-0808">Transferase</keyword>
<keyword evidence="2" id="KW-1185">Reference proteome</keyword>
<keyword evidence="1" id="KW-0675">Receptor</keyword>
<keyword evidence="1" id="KW-0418">Kinase</keyword>
<accession>A0ACC1WZE8</accession>
<organism evidence="1 2">
    <name type="scientific">Melia azedarach</name>
    <name type="common">Chinaberry tree</name>
    <dbReference type="NCBI Taxonomy" id="155640"/>
    <lineage>
        <taxon>Eukaryota</taxon>
        <taxon>Viridiplantae</taxon>
        <taxon>Streptophyta</taxon>
        <taxon>Embryophyta</taxon>
        <taxon>Tracheophyta</taxon>
        <taxon>Spermatophyta</taxon>
        <taxon>Magnoliopsida</taxon>
        <taxon>eudicotyledons</taxon>
        <taxon>Gunneridae</taxon>
        <taxon>Pentapetalae</taxon>
        <taxon>rosids</taxon>
        <taxon>malvids</taxon>
        <taxon>Sapindales</taxon>
        <taxon>Meliaceae</taxon>
        <taxon>Melia</taxon>
    </lineage>
</organism>
<sequence length="605" mass="69223">MNSVYVDGIEIEINDPPGNSYVFYPFANVTMFVVLTSQGFLEERDWFDEEDDWGVSFWRPKNDCDIYGWCGPFGTCSSEQKPICSCLGGFEPMNMEEWNRGNFTSGCVGRKPLQCERMNKTGNVGKEDGFLKLDKMKLPDFPERSSGLEDECRVHCLSNCSCVAYAYDASIGCMKWRGSLIDMQKFFLEAAVLYIRLAHSELDTEDKKVVIIIAVIVGTITITICAIFSWRWTVKRGVTKAKRMMLQLDELQVYTKRSSVPEIMNPSKLQDLPLLNFEELAAATNWFHIMNKLGQGGFCPVYRGKLRDGQEIAVKRLSKESGQGLEEFMNEVMLISKLQHRNLVRLLGCCVEGEEKMLIYEYMPNQSLDAFLFDPSKEKLLDWRKRFNIVEGISRGLLYLHRDSRLRIIHRDLKASNILLDEELNPKISDLGMARIFGGKQDQAKTIRVVGTYGYMSPEYAMHGQFSEKSDVFSFGVLLLEIVSGRRNTSFYHDEYSLTLLGYAWKLWNENNIVAFIDPVISELRFQSEFRRCINVGFLCVQEFVKDRPSMSTVMSMLNSEIVDLPAPKQPAFTERQNAVDPESSEQSQNRCSVNNVTITVIEAR</sequence>
<dbReference type="EMBL" id="CM051406">
    <property type="protein sequence ID" value="KAJ4703335.1"/>
    <property type="molecule type" value="Genomic_DNA"/>
</dbReference>
<dbReference type="Proteomes" id="UP001164539">
    <property type="component" value="Chromosome 13"/>
</dbReference>
<evidence type="ECO:0000313" key="2">
    <source>
        <dbReference type="Proteomes" id="UP001164539"/>
    </source>
</evidence>
<evidence type="ECO:0000313" key="1">
    <source>
        <dbReference type="EMBL" id="KAJ4703335.1"/>
    </source>
</evidence>
<gene>
    <name evidence="1" type="ORF">OWV82_023259</name>
</gene>
<comment type="caution">
    <text evidence="1">The sequence shown here is derived from an EMBL/GenBank/DDBJ whole genome shotgun (WGS) entry which is preliminary data.</text>
</comment>
<proteinExistence type="predicted"/>
<protein>
    <submittedName>
        <fullName evidence="1">Receptor kinase 2</fullName>
    </submittedName>
</protein>
<reference evidence="1 2" key="1">
    <citation type="journal article" date="2023" name="Science">
        <title>Complex scaffold remodeling in plant triterpene biosynthesis.</title>
        <authorList>
            <person name="De La Pena R."/>
            <person name="Hodgson H."/>
            <person name="Liu J.C."/>
            <person name="Stephenson M.J."/>
            <person name="Martin A.C."/>
            <person name="Owen C."/>
            <person name="Harkess A."/>
            <person name="Leebens-Mack J."/>
            <person name="Jimenez L.E."/>
            <person name="Osbourn A."/>
            <person name="Sattely E.S."/>
        </authorList>
    </citation>
    <scope>NUCLEOTIDE SEQUENCE [LARGE SCALE GENOMIC DNA]</scope>
    <source>
        <strain evidence="2">cv. JPN11</strain>
        <tissue evidence="1">Leaf</tissue>
    </source>
</reference>
<name>A0ACC1WZE8_MELAZ</name>